<evidence type="ECO:0000256" key="6">
    <source>
        <dbReference type="ARBA" id="ARBA00023136"/>
    </source>
</evidence>
<organism evidence="9 10">
    <name type="scientific">Teretinema zuelzerae</name>
    <dbReference type="NCBI Taxonomy" id="156"/>
    <lineage>
        <taxon>Bacteria</taxon>
        <taxon>Pseudomonadati</taxon>
        <taxon>Spirochaetota</taxon>
        <taxon>Spirochaetia</taxon>
        <taxon>Spirochaetales</taxon>
        <taxon>Treponemataceae</taxon>
        <taxon>Teretinema</taxon>
    </lineage>
</organism>
<dbReference type="PROSITE" id="PS50928">
    <property type="entry name" value="ABC_TM1"/>
    <property type="match status" value="1"/>
</dbReference>
<gene>
    <name evidence="9" type="ORF">K7J14_14390</name>
</gene>
<proteinExistence type="inferred from homology"/>
<feature type="transmembrane region" description="Helical" evidence="7">
    <location>
        <begin position="163"/>
        <end position="183"/>
    </location>
</feature>
<dbReference type="SUPFAM" id="SSF161098">
    <property type="entry name" value="MetI-like"/>
    <property type="match status" value="1"/>
</dbReference>
<keyword evidence="4 7" id="KW-0812">Transmembrane</keyword>
<dbReference type="GO" id="GO:0005886">
    <property type="term" value="C:plasma membrane"/>
    <property type="evidence" value="ECO:0007669"/>
    <property type="project" value="UniProtKB-SubCell"/>
</dbReference>
<dbReference type="InterPro" id="IPR051393">
    <property type="entry name" value="ABC_transporter_permease"/>
</dbReference>
<keyword evidence="10" id="KW-1185">Reference proteome</keyword>
<dbReference type="RefSeq" id="WP_230757861.1">
    <property type="nucleotide sequence ID" value="NZ_JAINWA010000003.1"/>
</dbReference>
<keyword evidence="2 7" id="KW-0813">Transport</keyword>
<feature type="transmembrane region" description="Helical" evidence="7">
    <location>
        <begin position="111"/>
        <end position="131"/>
    </location>
</feature>
<name>A0AAE3EJI4_9SPIR</name>
<feature type="transmembrane region" description="Helical" evidence="7">
    <location>
        <begin position="79"/>
        <end position="99"/>
    </location>
</feature>
<comment type="subcellular location">
    <subcellularLocation>
        <location evidence="1 7">Cell membrane</location>
        <topology evidence="1 7">Multi-pass membrane protein</topology>
    </subcellularLocation>
</comment>
<dbReference type="InterPro" id="IPR035906">
    <property type="entry name" value="MetI-like_sf"/>
</dbReference>
<dbReference type="PANTHER" id="PTHR30193">
    <property type="entry name" value="ABC TRANSPORTER PERMEASE PROTEIN"/>
    <property type="match status" value="1"/>
</dbReference>
<evidence type="ECO:0000256" key="3">
    <source>
        <dbReference type="ARBA" id="ARBA00022475"/>
    </source>
</evidence>
<dbReference type="Gene3D" id="1.10.3720.10">
    <property type="entry name" value="MetI-like"/>
    <property type="match status" value="1"/>
</dbReference>
<evidence type="ECO:0000256" key="5">
    <source>
        <dbReference type="ARBA" id="ARBA00022989"/>
    </source>
</evidence>
<keyword evidence="6 7" id="KW-0472">Membrane</keyword>
<feature type="transmembrane region" description="Helical" evidence="7">
    <location>
        <begin position="270"/>
        <end position="290"/>
    </location>
</feature>
<evidence type="ECO:0000256" key="4">
    <source>
        <dbReference type="ARBA" id="ARBA00022692"/>
    </source>
</evidence>
<evidence type="ECO:0000256" key="7">
    <source>
        <dbReference type="RuleBase" id="RU363032"/>
    </source>
</evidence>
<protein>
    <submittedName>
        <fullName evidence="9">Sugar ABC transporter permease</fullName>
    </submittedName>
</protein>
<evidence type="ECO:0000313" key="10">
    <source>
        <dbReference type="Proteomes" id="UP001198163"/>
    </source>
</evidence>
<keyword evidence="3" id="KW-1003">Cell membrane</keyword>
<dbReference type="PANTHER" id="PTHR30193:SF37">
    <property type="entry name" value="INNER MEMBRANE ABC TRANSPORTER PERMEASE PROTEIN YCJO"/>
    <property type="match status" value="1"/>
</dbReference>
<evidence type="ECO:0000256" key="1">
    <source>
        <dbReference type="ARBA" id="ARBA00004651"/>
    </source>
</evidence>
<dbReference type="GO" id="GO:0055085">
    <property type="term" value="P:transmembrane transport"/>
    <property type="evidence" value="ECO:0007669"/>
    <property type="project" value="InterPro"/>
</dbReference>
<evidence type="ECO:0000256" key="2">
    <source>
        <dbReference type="ARBA" id="ARBA00022448"/>
    </source>
</evidence>
<dbReference type="InterPro" id="IPR000515">
    <property type="entry name" value="MetI-like"/>
</dbReference>
<feature type="transmembrane region" description="Helical" evidence="7">
    <location>
        <begin position="239"/>
        <end position="258"/>
    </location>
</feature>
<comment type="caution">
    <text evidence="9">The sequence shown here is derived from an EMBL/GenBank/DDBJ whole genome shotgun (WGS) entry which is preliminary data.</text>
</comment>
<comment type="similarity">
    <text evidence="7">Belongs to the binding-protein-dependent transport system permease family.</text>
</comment>
<reference evidence="9" key="1">
    <citation type="submission" date="2021-08" db="EMBL/GenBank/DDBJ databases">
        <title>Comparative analyses of Brucepasteria parasyntrophica and Teretinema zuelzerae.</title>
        <authorList>
            <person name="Song Y."/>
            <person name="Brune A."/>
        </authorList>
    </citation>
    <scope>NUCLEOTIDE SEQUENCE</scope>
    <source>
        <strain evidence="9">DSM 1903</strain>
    </source>
</reference>
<feature type="domain" description="ABC transmembrane type-1" evidence="8">
    <location>
        <begin position="74"/>
        <end position="289"/>
    </location>
</feature>
<accession>A0AAE3EJI4</accession>
<sequence length="301" mass="34299">MATAVHSRKVWNEEARAGILFALLPILQFFMFTAGPFLFSIFASFTDWNSMGDHYFIGLENYVELFQDERFWKSLWNTFYYMIGIPIGMVWAFSLALAFNRDMPGVKVFRVIYYIPVVSSIVAVSILWRWLYNGDYGLLNQFLWWAFKIKGPNWMYNTETVKAGITAMMVWKGVGFTTLLYLAGLQNLPKSYFEAAVVDGANSWVIFRKITFPLLKPISFFIMITGVIGGAQLFVEPQIMTDFGGPEYSAATIVYYIWEKAFSSADAKGYACAAAWVLAVIIFVVTAIQFKLGPKSDNYLE</sequence>
<feature type="transmembrane region" description="Helical" evidence="7">
    <location>
        <begin position="20"/>
        <end position="45"/>
    </location>
</feature>
<evidence type="ECO:0000313" key="9">
    <source>
        <dbReference type="EMBL" id="MCD1655884.1"/>
    </source>
</evidence>
<feature type="transmembrane region" description="Helical" evidence="7">
    <location>
        <begin position="214"/>
        <end position="233"/>
    </location>
</feature>
<dbReference type="Proteomes" id="UP001198163">
    <property type="component" value="Unassembled WGS sequence"/>
</dbReference>
<dbReference type="AlphaFoldDB" id="A0AAE3EJI4"/>
<dbReference type="Pfam" id="PF00528">
    <property type="entry name" value="BPD_transp_1"/>
    <property type="match status" value="1"/>
</dbReference>
<keyword evidence="5 7" id="KW-1133">Transmembrane helix</keyword>
<evidence type="ECO:0000259" key="8">
    <source>
        <dbReference type="PROSITE" id="PS50928"/>
    </source>
</evidence>
<dbReference type="EMBL" id="JAINWA010000003">
    <property type="protein sequence ID" value="MCD1655884.1"/>
    <property type="molecule type" value="Genomic_DNA"/>
</dbReference>
<dbReference type="CDD" id="cd06261">
    <property type="entry name" value="TM_PBP2"/>
    <property type="match status" value="1"/>
</dbReference>